<dbReference type="Proteomes" id="UP000481288">
    <property type="component" value="Unassembled WGS sequence"/>
</dbReference>
<reference evidence="5 6" key="1">
    <citation type="submission" date="2018-05" db="EMBL/GenBank/DDBJ databases">
        <title>Whole genome sequencing for identification of molecular markers to develop diagnostic detection tools for the regulated plant pathogen Lachnellula willkommii.</title>
        <authorList>
            <person name="Giroux E."/>
            <person name="Bilodeau G."/>
        </authorList>
    </citation>
    <scope>NUCLEOTIDE SEQUENCE [LARGE SCALE GENOMIC DNA]</scope>
    <source>
        <strain evidence="5 6">CBS 625.97</strain>
    </source>
</reference>
<dbReference type="Gene3D" id="3.30.9.10">
    <property type="entry name" value="D-Amino Acid Oxidase, subunit A, domain 2"/>
    <property type="match status" value="1"/>
</dbReference>
<dbReference type="GO" id="GO:0071949">
    <property type="term" value="F:FAD binding"/>
    <property type="evidence" value="ECO:0007669"/>
    <property type="project" value="InterPro"/>
</dbReference>
<organism evidence="5 6">
    <name type="scientific">Lachnellula cervina</name>
    <dbReference type="NCBI Taxonomy" id="1316786"/>
    <lineage>
        <taxon>Eukaryota</taxon>
        <taxon>Fungi</taxon>
        <taxon>Dikarya</taxon>
        <taxon>Ascomycota</taxon>
        <taxon>Pezizomycotina</taxon>
        <taxon>Leotiomycetes</taxon>
        <taxon>Helotiales</taxon>
        <taxon>Lachnaceae</taxon>
        <taxon>Lachnellula</taxon>
    </lineage>
</organism>
<name>A0A7D8ULE4_9HELO</name>
<dbReference type="InterPro" id="IPR036188">
    <property type="entry name" value="FAD/NAD-bd_sf"/>
</dbReference>
<dbReference type="GO" id="GO:0016709">
    <property type="term" value="F:oxidoreductase activity, acting on paired donors, with incorporation or reduction of molecular oxygen, NAD(P)H as one donor, and incorporation of one atom of oxygen"/>
    <property type="evidence" value="ECO:0007669"/>
    <property type="project" value="UniProtKB-ARBA"/>
</dbReference>
<feature type="domain" description="FAD-binding" evidence="4">
    <location>
        <begin position="48"/>
        <end position="374"/>
    </location>
</feature>
<protein>
    <submittedName>
        <fullName evidence="5">2,4-dichlorophenol 6-monooxygenase</fullName>
    </submittedName>
</protein>
<keyword evidence="2" id="KW-0274">FAD</keyword>
<keyword evidence="5" id="KW-0503">Monooxygenase</keyword>
<evidence type="ECO:0000313" key="6">
    <source>
        <dbReference type="Proteomes" id="UP000481288"/>
    </source>
</evidence>
<evidence type="ECO:0000256" key="1">
    <source>
        <dbReference type="ARBA" id="ARBA00022630"/>
    </source>
</evidence>
<comment type="caution">
    <text evidence="5">The sequence shown here is derived from an EMBL/GenBank/DDBJ whole genome shotgun (WGS) entry which is preliminary data.</text>
</comment>
<dbReference type="InterPro" id="IPR050641">
    <property type="entry name" value="RIFMO-like"/>
</dbReference>
<dbReference type="AlphaFoldDB" id="A0A7D8ULE4"/>
<evidence type="ECO:0000256" key="3">
    <source>
        <dbReference type="ARBA" id="ARBA00023002"/>
    </source>
</evidence>
<dbReference type="SUPFAM" id="SSF51905">
    <property type="entry name" value="FAD/NAD(P)-binding domain"/>
    <property type="match status" value="1"/>
</dbReference>
<keyword evidence="6" id="KW-1185">Reference proteome</keyword>
<proteinExistence type="predicted"/>
<dbReference type="GO" id="GO:0006744">
    <property type="term" value="P:ubiquinone biosynthetic process"/>
    <property type="evidence" value="ECO:0007669"/>
    <property type="project" value="TreeGrafter"/>
</dbReference>
<sequence length="605" mass="67246">MGVNSVTRTILQDTEKNVIHNVSILPKSPLDPGSLWDEEFPVLIAGAVKSLVIERYPKRLDAPKAHALSPRSMEIARQFGLDTNFMRSQGTSRTDAYWVNFVTNLSGRHIGRLHYERMDADVLDVTPETEMIHNIPQPDFEAIVADALANDPNVEIRKNMSYISCTQDQDGVTTEVEDRGAGNTFRVRSRHLIACDGAKSRVRSSLGIESEGENAYETMMTIHFDADLRPVVGENVGMLHWVIDPEVSGFIISYDLSDNQVLICNFDSEKHPLESWDEELCRKTVKAAIGRDNVPFNVLSFRPWVLSRKVANSYRVGNSSAGDAAHSFPPTGGLGLNSGLADVHNLAYKIAAVHHGWGSSKLLDSYEDDRRHVALVNSAQSIKNGIKIFKMLKTFGLNNPDIEVARANLFKSIDDPCQKILIDEGVEGQQEHFDNLELHIGYVYGSKIYPSNASNYTPQYIQGARLPHVWIKPLSQTALEILPQPVDVSYVSELTAQEVATKRYSSLDLCSHDAFTVLVSSRPEKEFLDEVAPRSGKVLVPVNILILERDFETVPSPNAQTWLQNLMLLEGGGVVVRPDQHILSVFESKTTGAEVSQLIKQHLGI</sequence>
<dbReference type="Pfam" id="PF01494">
    <property type="entry name" value="FAD_binding_3"/>
    <property type="match status" value="1"/>
</dbReference>
<dbReference type="Gene3D" id="3.50.50.60">
    <property type="entry name" value="FAD/NAD(P)-binding domain"/>
    <property type="match status" value="1"/>
</dbReference>
<accession>A0A7D8ULE4</accession>
<dbReference type="PANTHER" id="PTHR43004:SF6">
    <property type="entry name" value="FAD_NAD(P)-BINDING OXIDOREDUCTASE FAMILY PROTEIN"/>
    <property type="match status" value="1"/>
</dbReference>
<dbReference type="GO" id="GO:0005739">
    <property type="term" value="C:mitochondrion"/>
    <property type="evidence" value="ECO:0007669"/>
    <property type="project" value="TreeGrafter"/>
</dbReference>
<dbReference type="Gene3D" id="3.40.30.120">
    <property type="match status" value="1"/>
</dbReference>
<evidence type="ECO:0000259" key="4">
    <source>
        <dbReference type="Pfam" id="PF01494"/>
    </source>
</evidence>
<dbReference type="OrthoDB" id="2690153at2759"/>
<dbReference type="PANTHER" id="PTHR43004">
    <property type="entry name" value="TRK SYSTEM POTASSIUM UPTAKE PROTEIN"/>
    <property type="match status" value="1"/>
</dbReference>
<gene>
    <name evidence="5" type="primary">tfdB_1</name>
    <name evidence="5" type="ORF">LCER1_G005829</name>
</gene>
<dbReference type="EMBL" id="QGMG01000761">
    <property type="protein sequence ID" value="TVY51675.1"/>
    <property type="molecule type" value="Genomic_DNA"/>
</dbReference>
<evidence type="ECO:0000313" key="5">
    <source>
        <dbReference type="EMBL" id="TVY51675.1"/>
    </source>
</evidence>
<keyword evidence="3" id="KW-0560">Oxidoreductase</keyword>
<dbReference type="InterPro" id="IPR002938">
    <property type="entry name" value="FAD-bd"/>
</dbReference>
<evidence type="ECO:0000256" key="2">
    <source>
        <dbReference type="ARBA" id="ARBA00022827"/>
    </source>
</evidence>
<dbReference type="PRINTS" id="PR00420">
    <property type="entry name" value="RNGMNOXGNASE"/>
</dbReference>
<keyword evidence="1" id="KW-0285">Flavoprotein</keyword>